<dbReference type="Proteomes" id="UP000305451">
    <property type="component" value="Unassembled WGS sequence"/>
</dbReference>
<dbReference type="PROSITE" id="PS00105">
    <property type="entry name" value="AA_TRANSFER_CLASS_1"/>
    <property type="match status" value="1"/>
</dbReference>
<dbReference type="EC" id="2.6.1.-" evidence="7"/>
<evidence type="ECO:0000256" key="7">
    <source>
        <dbReference type="RuleBase" id="RU000481"/>
    </source>
</evidence>
<proteinExistence type="inferred from homology"/>
<dbReference type="Gene3D" id="3.90.1150.10">
    <property type="entry name" value="Aspartate Aminotransferase, domain 1"/>
    <property type="match status" value="1"/>
</dbReference>
<evidence type="ECO:0000256" key="5">
    <source>
        <dbReference type="ARBA" id="ARBA00022898"/>
    </source>
</evidence>
<evidence type="ECO:0000313" key="10">
    <source>
        <dbReference type="Proteomes" id="UP000305451"/>
    </source>
</evidence>
<dbReference type="RefSeq" id="WP_135943957.1">
    <property type="nucleotide sequence ID" value="NZ_BMEI01000001.1"/>
</dbReference>
<dbReference type="AlphaFoldDB" id="A0A4S2HFB0"/>
<name>A0A4S2HFB0_9PROT</name>
<dbReference type="InterPro" id="IPR015421">
    <property type="entry name" value="PyrdxlP-dep_Trfase_major"/>
</dbReference>
<protein>
    <recommendedName>
        <fullName evidence="7">Aminotransferase</fullName>
        <ecNumber evidence="7">2.6.1.-</ecNumber>
    </recommendedName>
</protein>
<organism evidence="9 10">
    <name type="scientific">Marinicauda pacifica</name>
    <dbReference type="NCBI Taxonomy" id="1133559"/>
    <lineage>
        <taxon>Bacteria</taxon>
        <taxon>Pseudomonadati</taxon>
        <taxon>Pseudomonadota</taxon>
        <taxon>Alphaproteobacteria</taxon>
        <taxon>Maricaulales</taxon>
        <taxon>Maricaulaceae</taxon>
        <taxon>Marinicauda</taxon>
    </lineage>
</organism>
<dbReference type="EMBL" id="SRXV01000001">
    <property type="protein sequence ID" value="TGY94760.1"/>
    <property type="molecule type" value="Genomic_DNA"/>
</dbReference>
<dbReference type="OrthoDB" id="9763453at2"/>
<dbReference type="InterPro" id="IPR004839">
    <property type="entry name" value="Aminotransferase_I/II_large"/>
</dbReference>
<dbReference type="InterPro" id="IPR004838">
    <property type="entry name" value="NHTrfase_class1_PyrdxlP-BS"/>
</dbReference>
<comment type="caution">
    <text evidence="9">The sequence shown here is derived from an EMBL/GenBank/DDBJ whole genome shotgun (WGS) entry which is preliminary data.</text>
</comment>
<dbReference type="GO" id="GO:0006520">
    <property type="term" value="P:amino acid metabolic process"/>
    <property type="evidence" value="ECO:0007669"/>
    <property type="project" value="InterPro"/>
</dbReference>
<dbReference type="Pfam" id="PF00155">
    <property type="entry name" value="Aminotran_1_2"/>
    <property type="match status" value="1"/>
</dbReference>
<evidence type="ECO:0000256" key="4">
    <source>
        <dbReference type="ARBA" id="ARBA00022679"/>
    </source>
</evidence>
<dbReference type="InterPro" id="IPR050596">
    <property type="entry name" value="AspAT/PAT-like"/>
</dbReference>
<reference evidence="9 10" key="1">
    <citation type="journal article" date="2013" name="Int. J. Syst. Evol. Microbiol.">
        <title>Marinicauda pacifica gen. nov., sp. nov., a prosthecate alphaproteobacterium of the family Hyphomonadaceae isolated from deep seawater.</title>
        <authorList>
            <person name="Zhang X.Y."/>
            <person name="Li G.W."/>
            <person name="Wang C.S."/>
            <person name="Zhang Y.J."/>
            <person name="Xu X.W."/>
            <person name="Li H."/>
            <person name="Liu A."/>
            <person name="Liu C."/>
            <person name="Xie B.B."/>
            <person name="Qin Q.L."/>
            <person name="Xu Z."/>
            <person name="Chen X.L."/>
            <person name="Zhou B.C."/>
            <person name="Zhang Y.Z."/>
        </authorList>
    </citation>
    <scope>NUCLEOTIDE SEQUENCE [LARGE SCALE GENOMIC DNA]</scope>
    <source>
        <strain evidence="9 10">P-1 km-3</strain>
    </source>
</reference>
<evidence type="ECO:0000256" key="6">
    <source>
        <dbReference type="ARBA" id="ARBA00049185"/>
    </source>
</evidence>
<gene>
    <name evidence="9" type="ORF">E5162_05710</name>
</gene>
<evidence type="ECO:0000256" key="1">
    <source>
        <dbReference type="ARBA" id="ARBA00001933"/>
    </source>
</evidence>
<dbReference type="SUPFAM" id="SSF53383">
    <property type="entry name" value="PLP-dependent transferases"/>
    <property type="match status" value="1"/>
</dbReference>
<evidence type="ECO:0000313" key="9">
    <source>
        <dbReference type="EMBL" id="TGY94760.1"/>
    </source>
</evidence>
<dbReference type="PANTHER" id="PTHR46383">
    <property type="entry name" value="ASPARTATE AMINOTRANSFERASE"/>
    <property type="match status" value="1"/>
</dbReference>
<keyword evidence="4 7" id="KW-0808">Transferase</keyword>
<sequence length="434" mass="46918">MPDTFSADLGPVSPSIQLSLNVRGLGLSATLAINERSARLAAQGRTVCRLGLGQSPFPVPDIMQRALASNAHQKDYLPVQGLPALRAAICGYLHRTQGLDFEPEDILIGPGTKELMFLLQLAYYGDLVIPTPSWVSYAPQAEILGRRVTWLPTEIEHGQGVTARGLDTVCARDPERPRLLILNSPGNPTGTAYTREALTEIAETAQRYRMLLLSDEIYGGVQFDGRHVSAARIYRGGTIISDGISKWAGAGGWRLGFLAFPKALGWLRDAMASVASETYTSVSAPIQHAAITAFEGGPEMDLYLDKSRRILEAIARFTTIKLEGAGARLNPIRGGFYAFPDFSAHREQLQARGIGDSTALCERLLEETGVATLPGSAFGRSTHELSLRLAFVDFDGQAALDAIEPGQTLDEAFVRTIAPRVANGIDALCDWVAR</sequence>
<keyword evidence="3 7" id="KW-0032">Aminotransferase</keyword>
<evidence type="ECO:0000256" key="2">
    <source>
        <dbReference type="ARBA" id="ARBA00007441"/>
    </source>
</evidence>
<keyword evidence="5" id="KW-0663">Pyridoxal phosphate</keyword>
<dbReference type="InterPro" id="IPR015422">
    <property type="entry name" value="PyrdxlP-dep_Trfase_small"/>
</dbReference>
<dbReference type="InterPro" id="IPR015424">
    <property type="entry name" value="PyrdxlP-dep_Trfase"/>
</dbReference>
<comment type="catalytic activity">
    <reaction evidence="6">
        <text>L-aspartate + 2-oxoglutarate = oxaloacetate + L-glutamate</text>
        <dbReference type="Rhea" id="RHEA:21824"/>
        <dbReference type="ChEBI" id="CHEBI:16452"/>
        <dbReference type="ChEBI" id="CHEBI:16810"/>
        <dbReference type="ChEBI" id="CHEBI:29985"/>
        <dbReference type="ChEBI" id="CHEBI:29991"/>
        <dbReference type="EC" id="2.6.1.1"/>
    </reaction>
</comment>
<comment type="similarity">
    <text evidence="2 7">Belongs to the class-I pyridoxal-phosphate-dependent aminotransferase family.</text>
</comment>
<dbReference type="PANTHER" id="PTHR46383:SF1">
    <property type="entry name" value="ASPARTATE AMINOTRANSFERASE"/>
    <property type="match status" value="1"/>
</dbReference>
<accession>A0A4S2HFB0</accession>
<evidence type="ECO:0000259" key="8">
    <source>
        <dbReference type="Pfam" id="PF00155"/>
    </source>
</evidence>
<dbReference type="GO" id="GO:0004069">
    <property type="term" value="F:L-aspartate:2-oxoglutarate aminotransferase activity"/>
    <property type="evidence" value="ECO:0007669"/>
    <property type="project" value="UniProtKB-EC"/>
</dbReference>
<dbReference type="GO" id="GO:0030170">
    <property type="term" value="F:pyridoxal phosphate binding"/>
    <property type="evidence" value="ECO:0007669"/>
    <property type="project" value="InterPro"/>
</dbReference>
<dbReference type="CDD" id="cd00609">
    <property type="entry name" value="AAT_like"/>
    <property type="match status" value="1"/>
</dbReference>
<feature type="domain" description="Aminotransferase class I/classII large" evidence="8">
    <location>
        <begin position="49"/>
        <end position="391"/>
    </location>
</feature>
<keyword evidence="10" id="KW-1185">Reference proteome</keyword>
<dbReference type="Gene3D" id="3.40.640.10">
    <property type="entry name" value="Type I PLP-dependent aspartate aminotransferase-like (Major domain)"/>
    <property type="match status" value="1"/>
</dbReference>
<evidence type="ECO:0000256" key="3">
    <source>
        <dbReference type="ARBA" id="ARBA00022576"/>
    </source>
</evidence>
<comment type="cofactor">
    <cofactor evidence="1 7">
        <name>pyridoxal 5'-phosphate</name>
        <dbReference type="ChEBI" id="CHEBI:597326"/>
    </cofactor>
</comment>